<sequence length="81" mass="8770">MNLEVTCPSRIAASHFGVDPSHTSRAASESIVLTALAEERRAEPARLSPIVPEIGARNSEGFEHPSSKFSTAFHNLRIQNA</sequence>
<dbReference type="AlphaFoldDB" id="A0A8T0GNG2"/>
<reference evidence="1" key="1">
    <citation type="submission" date="2020-06" db="EMBL/GenBank/DDBJ databases">
        <title>WGS assembly of Ceratodon purpureus strain R40.</title>
        <authorList>
            <person name="Carey S.B."/>
            <person name="Jenkins J."/>
            <person name="Shu S."/>
            <person name="Lovell J.T."/>
            <person name="Sreedasyam A."/>
            <person name="Maumus F."/>
            <person name="Tiley G.P."/>
            <person name="Fernandez-Pozo N."/>
            <person name="Barry K."/>
            <person name="Chen C."/>
            <person name="Wang M."/>
            <person name="Lipzen A."/>
            <person name="Daum C."/>
            <person name="Saski C.A."/>
            <person name="Payton A.C."/>
            <person name="Mcbreen J.C."/>
            <person name="Conrad R.E."/>
            <person name="Kollar L.M."/>
            <person name="Olsson S."/>
            <person name="Huttunen S."/>
            <person name="Landis J.B."/>
            <person name="Wickett N.J."/>
            <person name="Johnson M.G."/>
            <person name="Rensing S.A."/>
            <person name="Grimwood J."/>
            <person name="Schmutz J."/>
            <person name="Mcdaniel S.F."/>
        </authorList>
    </citation>
    <scope>NUCLEOTIDE SEQUENCE</scope>
    <source>
        <strain evidence="1">R40</strain>
    </source>
</reference>
<keyword evidence="2" id="KW-1185">Reference proteome</keyword>
<dbReference type="Proteomes" id="UP000822688">
    <property type="component" value="Chromosome 9"/>
</dbReference>
<name>A0A8T0GNG2_CERPU</name>
<gene>
    <name evidence="1" type="ORF">KC19_9G037200</name>
</gene>
<proteinExistence type="predicted"/>
<evidence type="ECO:0000313" key="1">
    <source>
        <dbReference type="EMBL" id="KAG0561101.1"/>
    </source>
</evidence>
<dbReference type="EMBL" id="CM026430">
    <property type="protein sequence ID" value="KAG0561101.1"/>
    <property type="molecule type" value="Genomic_DNA"/>
</dbReference>
<accession>A0A8T0GNG2</accession>
<comment type="caution">
    <text evidence="1">The sequence shown here is derived from an EMBL/GenBank/DDBJ whole genome shotgun (WGS) entry which is preliminary data.</text>
</comment>
<evidence type="ECO:0000313" key="2">
    <source>
        <dbReference type="Proteomes" id="UP000822688"/>
    </source>
</evidence>
<organism evidence="1 2">
    <name type="scientific">Ceratodon purpureus</name>
    <name type="common">Fire moss</name>
    <name type="synonym">Dicranum purpureum</name>
    <dbReference type="NCBI Taxonomy" id="3225"/>
    <lineage>
        <taxon>Eukaryota</taxon>
        <taxon>Viridiplantae</taxon>
        <taxon>Streptophyta</taxon>
        <taxon>Embryophyta</taxon>
        <taxon>Bryophyta</taxon>
        <taxon>Bryophytina</taxon>
        <taxon>Bryopsida</taxon>
        <taxon>Dicranidae</taxon>
        <taxon>Pseudoditrichales</taxon>
        <taxon>Ditrichaceae</taxon>
        <taxon>Ceratodon</taxon>
    </lineage>
</organism>
<protein>
    <submittedName>
        <fullName evidence="1">Uncharacterized protein</fullName>
    </submittedName>
</protein>